<evidence type="ECO:0000256" key="1">
    <source>
        <dbReference type="ARBA" id="ARBA00010762"/>
    </source>
</evidence>
<evidence type="ECO:0000256" key="7">
    <source>
        <dbReference type="ARBA" id="ARBA00022921"/>
    </source>
</evidence>
<dbReference type="GeneID" id="41902945"/>
<proteinExistence type="inferred from homology"/>
<organism evidence="13 14">
    <name type="scientific">Bottlenose dolphin adenovirus 1</name>
    <dbReference type="NCBI Taxonomy" id="1714377"/>
    <lineage>
        <taxon>Viruses</taxon>
        <taxon>Varidnaviria</taxon>
        <taxon>Bamfordvirae</taxon>
        <taxon>Preplasmiviricota</taxon>
        <taxon>Polisuviricotina</taxon>
        <taxon>Pharingeaviricetes</taxon>
        <taxon>Rowavirales</taxon>
        <taxon>Adenoviridae</taxon>
        <taxon>Mastadenovirus</taxon>
        <taxon>Mastadenovirus delphini</taxon>
        <taxon>Dolphin mastadenovirus B</taxon>
    </lineage>
</organism>
<reference evidence="14" key="1">
    <citation type="submission" date="2017-04" db="EMBL/GenBank/DDBJ databases">
        <authorList>
            <person name="Hayer J."/>
            <person name="Malmberg M."/>
            <person name="Hayer J."/>
        </authorList>
    </citation>
    <scope>NUCLEOTIDE SEQUENCE [LARGE SCALE GENOMIC DNA]</scope>
</reference>
<dbReference type="RefSeq" id="YP_009704125.1">
    <property type="nucleotide sequence ID" value="NC_044960.1"/>
</dbReference>
<keyword evidence="3" id="KW-0167">Capsid protein</keyword>
<evidence type="ECO:0000313" key="14">
    <source>
        <dbReference type="Proteomes" id="UP000272067"/>
    </source>
</evidence>
<dbReference type="InterPro" id="IPR043053">
    <property type="entry name" value="Hex_IIIa_N"/>
</dbReference>
<evidence type="ECO:0000256" key="6">
    <source>
        <dbReference type="ARBA" id="ARBA00022844"/>
    </source>
</evidence>
<keyword evidence="7" id="KW-0426">Late protein</keyword>
<dbReference type="KEGG" id="vg:41902945"/>
<evidence type="ECO:0000256" key="10">
    <source>
        <dbReference type="ARBA" id="ARBA00046738"/>
    </source>
</evidence>
<evidence type="ECO:0000256" key="11">
    <source>
        <dbReference type="SAM" id="Coils"/>
    </source>
</evidence>
<evidence type="ECO:0000256" key="12">
    <source>
        <dbReference type="SAM" id="MobiDB-lite"/>
    </source>
</evidence>
<protein>
    <submittedName>
        <fullName evidence="13">PIIIa</fullName>
    </submittedName>
</protein>
<keyword evidence="8" id="KW-1232">Capsid decoration protein</keyword>
<evidence type="ECO:0000256" key="2">
    <source>
        <dbReference type="ARBA" id="ARBA00022553"/>
    </source>
</evidence>
<evidence type="ECO:0000256" key="5">
    <source>
        <dbReference type="ARBA" id="ARBA00022612"/>
    </source>
</evidence>
<dbReference type="Proteomes" id="UP000272067">
    <property type="component" value="Segment"/>
</dbReference>
<accession>A0A1X7MNZ8</accession>
<evidence type="ECO:0000256" key="8">
    <source>
        <dbReference type="ARBA" id="ARBA00023093"/>
    </source>
</evidence>
<keyword evidence="11" id="KW-0175">Coiled coil</keyword>
<keyword evidence="9" id="KW-0231">Viral genome packaging</keyword>
<dbReference type="Pfam" id="PF02455">
    <property type="entry name" value="Hex_IIIa"/>
    <property type="match status" value="1"/>
</dbReference>
<dbReference type="InterPro" id="IPR003479">
    <property type="entry name" value="Hex_IIIa"/>
</dbReference>
<keyword evidence="6" id="KW-0946">Virion</keyword>
<comment type="subunit">
    <text evidence="10">Interacts with hexon proteins; this interaction tethers the peripentonal hexons to hexons situated in the facet. Interacts with the penton protein (via N-terminus). Interacts with packaging protein 3; this interaction is required to promote correct genome packaging.</text>
</comment>
<evidence type="ECO:0000313" key="13">
    <source>
        <dbReference type="EMBL" id="SMG83443.1"/>
    </source>
</evidence>
<keyword evidence="5" id="KW-1188">Viral release from host cell</keyword>
<feature type="region of interest" description="Disordered" evidence="12">
    <location>
        <begin position="507"/>
        <end position="528"/>
    </location>
</feature>
<dbReference type="Gene3D" id="1.20.120.1500">
    <property type="entry name" value="Pre-hexon-linking protein IIIa"/>
    <property type="match status" value="1"/>
</dbReference>
<dbReference type="EMBL" id="LT841149">
    <property type="protein sequence ID" value="SMG83443.1"/>
    <property type="molecule type" value="Genomic_DNA"/>
</dbReference>
<evidence type="ECO:0000256" key="9">
    <source>
        <dbReference type="ARBA" id="ARBA00023219"/>
    </source>
</evidence>
<keyword evidence="2" id="KW-0597">Phosphoprotein</keyword>
<evidence type="ECO:0000256" key="4">
    <source>
        <dbReference type="ARBA" id="ARBA00022562"/>
    </source>
</evidence>
<feature type="coiled-coil region" evidence="11">
    <location>
        <begin position="270"/>
        <end position="297"/>
    </location>
</feature>
<name>A0A1X7MNZ8_9ADEN</name>
<dbReference type="GO" id="GO:0098021">
    <property type="term" value="C:viral capsid, decoration"/>
    <property type="evidence" value="ECO:0007669"/>
    <property type="project" value="UniProtKB-KW"/>
</dbReference>
<keyword evidence="4" id="KW-1048">Host nucleus</keyword>
<evidence type="ECO:0000256" key="3">
    <source>
        <dbReference type="ARBA" id="ARBA00022561"/>
    </source>
</evidence>
<keyword evidence="14" id="KW-1185">Reference proteome</keyword>
<comment type="similarity">
    <text evidence="1">Belongs to the adenoviridae hexon-linking protein IIIa family.</text>
</comment>
<sequence length="553" mass="62312">MENPAAVAKFQSQASSDVDWSEMLQRIMALTTKNARWFASQPFANRVDAILEAVVPSRKNPTHEKVLTIVNALLETKAIRPDETGGMYNALLERVSKYNSLNVQSNLEKLGKDVRNVIAMKEKSMANNLGSVAALNSFIGNLPATVERGQDNYLAFLSALRLLVAEIPSAEVYRSGPDFYLQTSHRGATTVNLTKAMNNLQPLWGVQAPVAERNSISSILTPNTRLLLLIVAPFSDNVSISRSSYIGYLLGLYRETLGQTAVDERTYEEISSVSKALGNAEEDAANLQATLNFLLTNRKLRIPKEYQLTDHEERILRYIQQAVSMLIMSGTDPSLALDEVSRNFEPSFYSSNRVFINRLMDYFHRAASIAPNYFINAVLNSKWNPPEGFFTGIFDFPEDVEQYDWDSLVDDALGEDQRSASYQQLGAYAIEPLQPTHKKENERAIQYGSLASMSTASKQNLASRESMVLEKATNVERAATLLNNEMDNIVKEFSKIKTHRQEMKELEELLQGPKPPPPEEEENEEDWRKDRYLKFEGKGLKNMFSHLKPKGQF</sequence>